<gene>
    <name evidence="2" type="ORF">GCM10012278_04400</name>
</gene>
<dbReference type="Proteomes" id="UP000660745">
    <property type="component" value="Unassembled WGS sequence"/>
</dbReference>
<sequence>MLRLAMTHLRRQYGRSSQALSNLVPALDEPKTTGHIEDAARRDGLDGASTQQNPTKTYKSGLLGTNRDKEGDMTWTSTDPWQW</sequence>
<proteinExistence type="predicted"/>
<feature type="compositionally biased region" description="Polar residues" evidence="1">
    <location>
        <begin position="74"/>
        <end position="83"/>
    </location>
</feature>
<accession>A0A918A0C8</accession>
<comment type="caution">
    <text evidence="2">The sequence shown here is derived from an EMBL/GenBank/DDBJ whole genome shotgun (WGS) entry which is preliminary data.</text>
</comment>
<feature type="region of interest" description="Disordered" evidence="1">
    <location>
        <begin position="39"/>
        <end position="83"/>
    </location>
</feature>
<evidence type="ECO:0000256" key="1">
    <source>
        <dbReference type="SAM" id="MobiDB-lite"/>
    </source>
</evidence>
<reference evidence="2" key="1">
    <citation type="journal article" date="2014" name="Int. J. Syst. Evol. Microbiol.">
        <title>Complete genome sequence of Corynebacterium casei LMG S-19264T (=DSM 44701T), isolated from a smear-ripened cheese.</title>
        <authorList>
            <consortium name="US DOE Joint Genome Institute (JGI-PGF)"/>
            <person name="Walter F."/>
            <person name="Albersmeier A."/>
            <person name="Kalinowski J."/>
            <person name="Ruckert C."/>
        </authorList>
    </citation>
    <scope>NUCLEOTIDE SEQUENCE</scope>
    <source>
        <strain evidence="2">CGMCC 4.7430</strain>
    </source>
</reference>
<reference evidence="2" key="2">
    <citation type="submission" date="2020-09" db="EMBL/GenBank/DDBJ databases">
        <authorList>
            <person name="Sun Q."/>
            <person name="Zhou Y."/>
        </authorList>
    </citation>
    <scope>NUCLEOTIDE SEQUENCE</scope>
    <source>
        <strain evidence="2">CGMCC 4.7430</strain>
    </source>
</reference>
<dbReference type="EMBL" id="BMNK01000001">
    <property type="protein sequence ID" value="GGP01368.1"/>
    <property type="molecule type" value="Genomic_DNA"/>
</dbReference>
<name>A0A918A0C8_9ACTN</name>
<evidence type="ECO:0000313" key="2">
    <source>
        <dbReference type="EMBL" id="GGP01368.1"/>
    </source>
</evidence>
<keyword evidence="3" id="KW-1185">Reference proteome</keyword>
<dbReference type="AlphaFoldDB" id="A0A918A0C8"/>
<evidence type="ECO:0000313" key="3">
    <source>
        <dbReference type="Proteomes" id="UP000660745"/>
    </source>
</evidence>
<organism evidence="2 3">
    <name type="scientific">Nonomuraea glycinis</name>
    <dbReference type="NCBI Taxonomy" id="2047744"/>
    <lineage>
        <taxon>Bacteria</taxon>
        <taxon>Bacillati</taxon>
        <taxon>Actinomycetota</taxon>
        <taxon>Actinomycetes</taxon>
        <taxon>Streptosporangiales</taxon>
        <taxon>Streptosporangiaceae</taxon>
        <taxon>Nonomuraea</taxon>
    </lineage>
</organism>
<feature type="compositionally biased region" description="Polar residues" evidence="1">
    <location>
        <begin position="48"/>
        <end position="58"/>
    </location>
</feature>
<protein>
    <submittedName>
        <fullName evidence="2">Uncharacterized protein</fullName>
    </submittedName>
</protein>